<protein>
    <submittedName>
        <fullName evidence="2">Right-handed parallel beta-helix repeat-containing protein</fullName>
    </submittedName>
</protein>
<dbReference type="InterPro" id="IPR011050">
    <property type="entry name" value="Pectin_lyase_fold/virulence"/>
</dbReference>
<dbReference type="SMART" id="SM00710">
    <property type="entry name" value="PbH1"/>
    <property type="match status" value="5"/>
</dbReference>
<proteinExistence type="predicted"/>
<dbReference type="RefSeq" id="WP_163962819.1">
    <property type="nucleotide sequence ID" value="NZ_JAAGNX010000001.1"/>
</dbReference>
<dbReference type="Gene3D" id="2.160.20.10">
    <property type="entry name" value="Single-stranded right-handed beta-helix, Pectin lyase-like"/>
    <property type="match status" value="1"/>
</dbReference>
<dbReference type="SUPFAM" id="SSF51126">
    <property type="entry name" value="Pectin lyase-like"/>
    <property type="match status" value="2"/>
</dbReference>
<accession>A0A6B2LZ14</accession>
<evidence type="ECO:0000259" key="1">
    <source>
        <dbReference type="Pfam" id="PF13229"/>
    </source>
</evidence>
<dbReference type="InterPro" id="IPR012334">
    <property type="entry name" value="Pectin_lyas_fold"/>
</dbReference>
<reference evidence="2 3" key="1">
    <citation type="submission" date="2020-02" db="EMBL/GenBank/DDBJ databases">
        <title>Albibacoteraceae fam. nov., the first described family within the subdivision 4 Verrucomicrobia.</title>
        <authorList>
            <person name="Xi F."/>
        </authorList>
    </citation>
    <scope>NUCLEOTIDE SEQUENCE [LARGE SCALE GENOMIC DNA]</scope>
    <source>
        <strain evidence="2 3">CK1056</strain>
    </source>
</reference>
<name>A0A6B2LZ14_9BACT</name>
<dbReference type="Proteomes" id="UP000478417">
    <property type="component" value="Unassembled WGS sequence"/>
</dbReference>
<keyword evidence="3" id="KW-1185">Reference proteome</keyword>
<evidence type="ECO:0000313" key="2">
    <source>
        <dbReference type="EMBL" id="NDV61673.1"/>
    </source>
</evidence>
<dbReference type="AlphaFoldDB" id="A0A6B2LZ14"/>
<comment type="caution">
    <text evidence="2">The sequence shown here is derived from an EMBL/GenBank/DDBJ whole genome shotgun (WGS) entry which is preliminary data.</text>
</comment>
<dbReference type="InterPro" id="IPR039448">
    <property type="entry name" value="Beta_helix"/>
</dbReference>
<sequence length="508" mass="55941">MGFLFLAGPLDAGKDAVSTVCSSLSVAGQSYYIDSRKGSDANSGTAPHEAWATLSKVNSMGFQPGDRILFRSGSEWNGRLVPKGSGTAEEPIVIDRYGEGKLPAIHGLGKWESAVLLENIEYWEVRNLEITNKGPRRKPGRRGLVVRALNMGDCRGIHLKGLVIRDVNGSLVKRDGAGSAILIHNGGKQVPTRFIDLLIEDCHLYRCERNGINFRGNSRRSEWHPSLKVVIRNNLLEQIPGDGIVPIGCDGALVEYNVMRDCPDTLPFGDAAAGIWPWSSDNTLIQFNEVSDHNAKWDGQGFDADYNCIGTVIQYNYSHDNAGGFLLICNKGDSLGGDINVGTEDTVVRYNLSINDGIREYPTKRQGWFSPAIHISGPCKNTRIHNNLIIIPEKRMPEIDSTVVHFHNWGGSWPVDTHFEKNIFISPNSRGFQSGGDKRTVYSQNCYIGNFDSLPDDPTGVLDASSAPGETAWGDDFQVLKAFLQTKQLPKLDESIPVPPLFRELFGE</sequence>
<organism evidence="2 3">
    <name type="scientific">Oceanipulchritudo coccoides</name>
    <dbReference type="NCBI Taxonomy" id="2706888"/>
    <lineage>
        <taxon>Bacteria</taxon>
        <taxon>Pseudomonadati</taxon>
        <taxon>Verrucomicrobiota</taxon>
        <taxon>Opitutia</taxon>
        <taxon>Puniceicoccales</taxon>
        <taxon>Oceanipulchritudinaceae</taxon>
        <taxon>Oceanipulchritudo</taxon>
    </lineage>
</organism>
<dbReference type="InterPro" id="IPR006626">
    <property type="entry name" value="PbH1"/>
</dbReference>
<dbReference type="EMBL" id="JAAGNX010000001">
    <property type="protein sequence ID" value="NDV61673.1"/>
    <property type="molecule type" value="Genomic_DNA"/>
</dbReference>
<evidence type="ECO:0000313" key="3">
    <source>
        <dbReference type="Proteomes" id="UP000478417"/>
    </source>
</evidence>
<dbReference type="Pfam" id="PF13229">
    <property type="entry name" value="Beta_helix"/>
    <property type="match status" value="1"/>
</dbReference>
<feature type="domain" description="Right handed beta helix" evidence="1">
    <location>
        <begin position="197"/>
        <end position="331"/>
    </location>
</feature>
<gene>
    <name evidence="2" type="ORF">G0Q06_04345</name>
</gene>